<proteinExistence type="predicted"/>
<protein>
    <recommendedName>
        <fullName evidence="3">HEPN domain-containing protein</fullName>
    </recommendedName>
</protein>
<evidence type="ECO:0000313" key="1">
    <source>
        <dbReference type="EMBL" id="RWX51220.1"/>
    </source>
</evidence>
<accession>A0A444JDP1</accession>
<organism evidence="1 2">
    <name type="scientific">Candidatus Electrothrix marina</name>
    <dbReference type="NCBI Taxonomy" id="1859130"/>
    <lineage>
        <taxon>Bacteria</taxon>
        <taxon>Pseudomonadati</taxon>
        <taxon>Thermodesulfobacteriota</taxon>
        <taxon>Desulfobulbia</taxon>
        <taxon>Desulfobulbales</taxon>
        <taxon>Desulfobulbaceae</taxon>
        <taxon>Candidatus Electrothrix</taxon>
    </lineage>
</organism>
<evidence type="ECO:0008006" key="3">
    <source>
        <dbReference type="Google" id="ProtNLM"/>
    </source>
</evidence>
<dbReference type="EMBL" id="MTKS01000182">
    <property type="protein sequence ID" value="RWX51220.1"/>
    <property type="molecule type" value="Genomic_DNA"/>
</dbReference>
<sequence length="144" mass="15889">MTKKAELIPLAGIEPIRGWEEFLQDGKGFLSTALAGYQKRQQVFTAEILYNIIAMAVEKFIMAALMRHGALPYNHTMADLVEAMETTFPGKMTAIGAGLLEMDKYQEICDLDGFKISPPGMEKISGMLGLADKIQTLVIEELTC</sequence>
<name>A0A444JDP1_9BACT</name>
<reference evidence="1 2" key="1">
    <citation type="submission" date="2017-01" db="EMBL/GenBank/DDBJ databases">
        <title>The cable genome- insights into the physiology and evolution of filamentous bacteria capable of sulfide oxidation via long distance electron transfer.</title>
        <authorList>
            <person name="Schreiber L."/>
            <person name="Bjerg J.T."/>
            <person name="Boggild A."/>
            <person name="Van De Vossenberg J."/>
            <person name="Meysman F."/>
            <person name="Nielsen L.P."/>
            <person name="Schramm A."/>
            <person name="Kjeldsen K.U."/>
        </authorList>
    </citation>
    <scope>NUCLEOTIDE SEQUENCE [LARGE SCALE GENOMIC DNA]</scope>
    <source>
        <strain evidence="1">A5</strain>
    </source>
</reference>
<keyword evidence="2" id="KW-1185">Reference proteome</keyword>
<comment type="caution">
    <text evidence="1">The sequence shown here is derived from an EMBL/GenBank/DDBJ whole genome shotgun (WGS) entry which is preliminary data.</text>
</comment>
<evidence type="ECO:0000313" key="2">
    <source>
        <dbReference type="Proteomes" id="UP000288892"/>
    </source>
</evidence>
<dbReference type="Proteomes" id="UP000288892">
    <property type="component" value="Unassembled WGS sequence"/>
</dbReference>
<gene>
    <name evidence="1" type="ORF">VU01_11827</name>
</gene>
<dbReference type="AlphaFoldDB" id="A0A444JDP1"/>